<evidence type="ECO:0000313" key="3">
    <source>
        <dbReference type="Proteomes" id="UP000250140"/>
    </source>
</evidence>
<gene>
    <name evidence="2" type="ORF">AOQ84DRAFT_359619</name>
</gene>
<dbReference type="OrthoDB" id="3354680at2759"/>
<organism evidence="2 3">
    <name type="scientific">Glonium stellatum</name>
    <dbReference type="NCBI Taxonomy" id="574774"/>
    <lineage>
        <taxon>Eukaryota</taxon>
        <taxon>Fungi</taxon>
        <taxon>Dikarya</taxon>
        <taxon>Ascomycota</taxon>
        <taxon>Pezizomycotina</taxon>
        <taxon>Dothideomycetes</taxon>
        <taxon>Pleosporomycetidae</taxon>
        <taxon>Gloniales</taxon>
        <taxon>Gloniaceae</taxon>
        <taxon>Glonium</taxon>
    </lineage>
</organism>
<sequence>MPFLPSLSISHTLLLTSFLLPSSVLLVKTYFRNHPLPASLTSKIQISESIFSPSSSFPFHSIDIVNPRHHITITDTRTIHLSRTEVSNISDEEILARFTKGFFSGWIFTPERHLLAGLSMFGMKLVPVGFSAIKSHNTTISSLSQLSGTTLPTKHSMLFGGNFMVLDINLKPRASPVDYLASAAPNVVSYIEIGFGDDRKSFAGFHRFEVTHNTKMAADKGGDAGVVTSYSTSCCNLSRNQAPFPQFVFTFHKLYALGLFRDGITEVLRAPTTG</sequence>
<proteinExistence type="predicted"/>
<evidence type="ECO:0000256" key="1">
    <source>
        <dbReference type="SAM" id="SignalP"/>
    </source>
</evidence>
<keyword evidence="3" id="KW-1185">Reference proteome</keyword>
<evidence type="ECO:0000313" key="2">
    <source>
        <dbReference type="EMBL" id="OCL13602.1"/>
    </source>
</evidence>
<reference evidence="2 3" key="1">
    <citation type="journal article" date="2016" name="Nat. Commun.">
        <title>Ectomycorrhizal ecology is imprinted in the genome of the dominant symbiotic fungus Cenococcum geophilum.</title>
        <authorList>
            <consortium name="DOE Joint Genome Institute"/>
            <person name="Peter M."/>
            <person name="Kohler A."/>
            <person name="Ohm R.A."/>
            <person name="Kuo A."/>
            <person name="Krutzmann J."/>
            <person name="Morin E."/>
            <person name="Arend M."/>
            <person name="Barry K.W."/>
            <person name="Binder M."/>
            <person name="Choi C."/>
            <person name="Clum A."/>
            <person name="Copeland A."/>
            <person name="Grisel N."/>
            <person name="Haridas S."/>
            <person name="Kipfer T."/>
            <person name="LaButti K."/>
            <person name="Lindquist E."/>
            <person name="Lipzen A."/>
            <person name="Maire R."/>
            <person name="Meier B."/>
            <person name="Mihaltcheva S."/>
            <person name="Molinier V."/>
            <person name="Murat C."/>
            <person name="Poggeler S."/>
            <person name="Quandt C.A."/>
            <person name="Sperisen C."/>
            <person name="Tritt A."/>
            <person name="Tisserant E."/>
            <person name="Crous P.W."/>
            <person name="Henrissat B."/>
            <person name="Nehls U."/>
            <person name="Egli S."/>
            <person name="Spatafora J.W."/>
            <person name="Grigoriev I.V."/>
            <person name="Martin F.M."/>
        </authorList>
    </citation>
    <scope>NUCLEOTIDE SEQUENCE [LARGE SCALE GENOMIC DNA]</scope>
    <source>
        <strain evidence="2 3">CBS 207.34</strain>
    </source>
</reference>
<dbReference type="EMBL" id="KV748697">
    <property type="protein sequence ID" value="OCL13602.1"/>
    <property type="molecule type" value="Genomic_DNA"/>
</dbReference>
<name>A0A8E2FAG1_9PEZI</name>
<protein>
    <submittedName>
        <fullName evidence="2">Uncharacterized protein</fullName>
    </submittedName>
</protein>
<dbReference type="AlphaFoldDB" id="A0A8E2FAG1"/>
<keyword evidence="1" id="KW-0732">Signal</keyword>
<dbReference type="Proteomes" id="UP000250140">
    <property type="component" value="Unassembled WGS sequence"/>
</dbReference>
<accession>A0A8E2FAG1</accession>
<feature type="signal peptide" evidence="1">
    <location>
        <begin position="1"/>
        <end position="26"/>
    </location>
</feature>
<feature type="chain" id="PRO_5034758171" evidence="1">
    <location>
        <begin position="27"/>
        <end position="274"/>
    </location>
</feature>